<sequence length="117" mass="13621">MSFCMVVDCGSVYLRDVGIHFYRIPAETDNKGKRQELNVRRRQLWIAALRRDDLTETKLKYGRICSKHFISGKPAHIKDTTNPDWVPSLNMGYQQKSATASAKKRIERYSKRLKTTE</sequence>
<dbReference type="PROSITE" id="PS50950">
    <property type="entry name" value="ZF_THAP"/>
    <property type="match status" value="1"/>
</dbReference>
<evidence type="ECO:0000256" key="1">
    <source>
        <dbReference type="ARBA" id="ARBA00022723"/>
    </source>
</evidence>
<dbReference type="Proteomes" id="UP001162164">
    <property type="component" value="Unassembled WGS sequence"/>
</dbReference>
<evidence type="ECO:0000256" key="4">
    <source>
        <dbReference type="ARBA" id="ARBA00023125"/>
    </source>
</evidence>
<keyword evidence="9" id="KW-1185">Reference proteome</keyword>
<feature type="non-terminal residue" evidence="8">
    <location>
        <position position="117"/>
    </location>
</feature>
<keyword evidence="3" id="KW-0862">Zinc</keyword>
<evidence type="ECO:0000259" key="7">
    <source>
        <dbReference type="PROSITE" id="PS50950"/>
    </source>
</evidence>
<name>A0ABQ9J5G8_9CUCU</name>
<dbReference type="Pfam" id="PF05485">
    <property type="entry name" value="THAP"/>
    <property type="match status" value="1"/>
</dbReference>
<dbReference type="SMART" id="SM00980">
    <property type="entry name" value="THAP"/>
    <property type="match status" value="1"/>
</dbReference>
<dbReference type="SUPFAM" id="SSF57716">
    <property type="entry name" value="Glucocorticoid receptor-like (DNA-binding domain)"/>
    <property type="match status" value="1"/>
</dbReference>
<evidence type="ECO:0000313" key="9">
    <source>
        <dbReference type="Proteomes" id="UP001162164"/>
    </source>
</evidence>
<proteinExistence type="predicted"/>
<feature type="region of interest" description="Disordered" evidence="6">
    <location>
        <begin position="96"/>
        <end position="117"/>
    </location>
</feature>
<evidence type="ECO:0000313" key="8">
    <source>
        <dbReference type="EMBL" id="KAJ8973109.1"/>
    </source>
</evidence>
<comment type="caution">
    <text evidence="8">The sequence shown here is derived from an EMBL/GenBank/DDBJ whole genome shotgun (WGS) entry which is preliminary data.</text>
</comment>
<accession>A0ABQ9J5G8</accession>
<evidence type="ECO:0000256" key="5">
    <source>
        <dbReference type="PROSITE-ProRule" id="PRU00309"/>
    </source>
</evidence>
<evidence type="ECO:0000256" key="2">
    <source>
        <dbReference type="ARBA" id="ARBA00022771"/>
    </source>
</evidence>
<evidence type="ECO:0000256" key="6">
    <source>
        <dbReference type="SAM" id="MobiDB-lite"/>
    </source>
</evidence>
<keyword evidence="2 5" id="KW-0863">Zinc-finger</keyword>
<keyword evidence="4 5" id="KW-0238">DNA-binding</keyword>
<dbReference type="InterPro" id="IPR006612">
    <property type="entry name" value="THAP_Znf"/>
</dbReference>
<dbReference type="EMBL" id="JAPWTJ010001239">
    <property type="protein sequence ID" value="KAJ8973109.1"/>
    <property type="molecule type" value="Genomic_DNA"/>
</dbReference>
<feature type="compositionally biased region" description="Basic and acidic residues" evidence="6">
    <location>
        <begin position="107"/>
        <end position="117"/>
    </location>
</feature>
<reference evidence="8" key="1">
    <citation type="journal article" date="2023" name="Insect Mol. Biol.">
        <title>Genome sequencing provides insights into the evolution of gene families encoding plant cell wall-degrading enzymes in longhorned beetles.</title>
        <authorList>
            <person name="Shin N.R."/>
            <person name="Okamura Y."/>
            <person name="Kirsch R."/>
            <person name="Pauchet Y."/>
        </authorList>
    </citation>
    <scope>NUCLEOTIDE SEQUENCE</scope>
    <source>
        <strain evidence="8">MMC_N1</strain>
    </source>
</reference>
<keyword evidence="1" id="KW-0479">Metal-binding</keyword>
<organism evidence="8 9">
    <name type="scientific">Molorchus minor</name>
    <dbReference type="NCBI Taxonomy" id="1323400"/>
    <lineage>
        <taxon>Eukaryota</taxon>
        <taxon>Metazoa</taxon>
        <taxon>Ecdysozoa</taxon>
        <taxon>Arthropoda</taxon>
        <taxon>Hexapoda</taxon>
        <taxon>Insecta</taxon>
        <taxon>Pterygota</taxon>
        <taxon>Neoptera</taxon>
        <taxon>Endopterygota</taxon>
        <taxon>Coleoptera</taxon>
        <taxon>Polyphaga</taxon>
        <taxon>Cucujiformia</taxon>
        <taxon>Chrysomeloidea</taxon>
        <taxon>Cerambycidae</taxon>
        <taxon>Lamiinae</taxon>
        <taxon>Monochamini</taxon>
        <taxon>Molorchus</taxon>
    </lineage>
</organism>
<evidence type="ECO:0000256" key="3">
    <source>
        <dbReference type="ARBA" id="ARBA00022833"/>
    </source>
</evidence>
<feature type="domain" description="THAP-type" evidence="7">
    <location>
        <begin position="1"/>
        <end position="90"/>
    </location>
</feature>
<gene>
    <name evidence="8" type="ORF">NQ317_006335</name>
</gene>
<protein>
    <recommendedName>
        <fullName evidence="7">THAP-type domain-containing protein</fullName>
    </recommendedName>
</protein>